<comment type="function">
    <text evidence="1 10">Catalyzes the reversible adenylation of nicotinate mononucleotide (NaMN) to nicotinic acid adenine dinucleotide (NaAD).</text>
</comment>
<dbReference type="InterPro" id="IPR005248">
    <property type="entry name" value="NadD/NMNAT"/>
</dbReference>
<dbReference type="PATRIC" id="fig|1398.26.peg.2307"/>
<comment type="caution">
    <text evidence="12">The sequence shown here is derived from an EMBL/GenBank/DDBJ whole genome shotgun (WGS) entry which is preliminary data.</text>
</comment>
<comment type="pathway">
    <text evidence="2 10">Cofactor biosynthesis; NAD(+) biosynthesis; deamido-NAD(+) from nicotinate D-ribonucleotide: step 1/1.</text>
</comment>
<dbReference type="InterPro" id="IPR004821">
    <property type="entry name" value="Cyt_trans-like"/>
</dbReference>
<dbReference type="NCBIfam" id="NF000840">
    <property type="entry name" value="PRK00071.1-3"/>
    <property type="match status" value="1"/>
</dbReference>
<dbReference type="EC" id="2.7.7.18" evidence="10"/>
<dbReference type="PANTHER" id="PTHR39321">
    <property type="entry name" value="NICOTINATE-NUCLEOTIDE ADENYLYLTRANSFERASE-RELATED"/>
    <property type="match status" value="1"/>
</dbReference>
<keyword evidence="4 10" id="KW-0808">Transferase</keyword>
<evidence type="ECO:0000256" key="8">
    <source>
        <dbReference type="ARBA" id="ARBA00023027"/>
    </source>
</evidence>
<evidence type="ECO:0000256" key="5">
    <source>
        <dbReference type="ARBA" id="ARBA00022695"/>
    </source>
</evidence>
<evidence type="ECO:0000256" key="10">
    <source>
        <dbReference type="HAMAP-Rule" id="MF_00244"/>
    </source>
</evidence>
<dbReference type="Proteomes" id="UP000075288">
    <property type="component" value="Unassembled WGS sequence"/>
</dbReference>
<keyword evidence="3 10" id="KW-0662">Pyridine nucleotide biosynthesis</keyword>
<evidence type="ECO:0000256" key="4">
    <source>
        <dbReference type="ARBA" id="ARBA00022679"/>
    </source>
</evidence>
<gene>
    <name evidence="10" type="primary">nadD</name>
    <name evidence="12" type="ORF">B4098_2823</name>
</gene>
<comment type="similarity">
    <text evidence="10">Belongs to the NadD family.</text>
</comment>
<organism evidence="12 13">
    <name type="scientific">Heyndrickxia coagulans</name>
    <name type="common">Weizmannia coagulans</name>
    <dbReference type="NCBI Taxonomy" id="1398"/>
    <lineage>
        <taxon>Bacteria</taxon>
        <taxon>Bacillati</taxon>
        <taxon>Bacillota</taxon>
        <taxon>Bacilli</taxon>
        <taxon>Bacillales</taxon>
        <taxon>Bacillaceae</taxon>
        <taxon>Heyndrickxia</taxon>
    </lineage>
</organism>
<dbReference type="GO" id="GO:0009435">
    <property type="term" value="P:NAD+ biosynthetic process"/>
    <property type="evidence" value="ECO:0007669"/>
    <property type="project" value="UniProtKB-UniRule"/>
</dbReference>
<dbReference type="NCBIfam" id="TIGR00125">
    <property type="entry name" value="cyt_tran_rel"/>
    <property type="match status" value="1"/>
</dbReference>
<keyword evidence="8 10" id="KW-0520">NAD</keyword>
<keyword evidence="5 10" id="KW-0548">Nucleotidyltransferase</keyword>
<reference evidence="12 13" key="1">
    <citation type="submission" date="2016-01" db="EMBL/GenBank/DDBJ databases">
        <title>Genome Sequences of Twelve Sporeforming Bacillus Species Isolated from Foods.</title>
        <authorList>
            <person name="Berendsen E.M."/>
            <person name="Wells-Bennik M.H."/>
            <person name="Krawcyk A.O."/>
            <person name="De Jong A."/>
            <person name="Holsappel S."/>
            <person name="Eijlander R.T."/>
            <person name="Kuipers O.P."/>
        </authorList>
    </citation>
    <scope>NUCLEOTIDE SEQUENCE [LARGE SCALE GENOMIC DNA]</scope>
    <source>
        <strain evidence="12 13">B4098</strain>
    </source>
</reference>
<dbReference type="GO" id="GO:0005524">
    <property type="term" value="F:ATP binding"/>
    <property type="evidence" value="ECO:0007669"/>
    <property type="project" value="UniProtKB-KW"/>
</dbReference>
<proteinExistence type="inferred from homology"/>
<evidence type="ECO:0000256" key="9">
    <source>
        <dbReference type="ARBA" id="ARBA00048721"/>
    </source>
</evidence>
<comment type="catalytic activity">
    <reaction evidence="9 10">
        <text>nicotinate beta-D-ribonucleotide + ATP + H(+) = deamido-NAD(+) + diphosphate</text>
        <dbReference type="Rhea" id="RHEA:22860"/>
        <dbReference type="ChEBI" id="CHEBI:15378"/>
        <dbReference type="ChEBI" id="CHEBI:30616"/>
        <dbReference type="ChEBI" id="CHEBI:33019"/>
        <dbReference type="ChEBI" id="CHEBI:57502"/>
        <dbReference type="ChEBI" id="CHEBI:58437"/>
        <dbReference type="EC" id="2.7.7.18"/>
    </reaction>
</comment>
<keyword evidence="7 10" id="KW-0067">ATP-binding</keyword>
<dbReference type="NCBIfam" id="TIGR00482">
    <property type="entry name" value="nicotinate (nicotinamide) nucleotide adenylyltransferase"/>
    <property type="match status" value="1"/>
</dbReference>
<dbReference type="Gene3D" id="3.40.50.620">
    <property type="entry name" value="HUPs"/>
    <property type="match status" value="1"/>
</dbReference>
<dbReference type="SUPFAM" id="SSF52374">
    <property type="entry name" value="Nucleotidylyl transferase"/>
    <property type="match status" value="1"/>
</dbReference>
<feature type="domain" description="Cytidyltransferase-like" evidence="11">
    <location>
        <begin position="9"/>
        <end position="165"/>
    </location>
</feature>
<accession>A0A150K3M9</accession>
<keyword evidence="6 10" id="KW-0547">Nucleotide-binding</keyword>
<evidence type="ECO:0000256" key="7">
    <source>
        <dbReference type="ARBA" id="ARBA00022840"/>
    </source>
</evidence>
<dbReference type="HAMAP" id="MF_00244">
    <property type="entry name" value="NaMN_adenylyltr"/>
    <property type="match status" value="1"/>
</dbReference>
<evidence type="ECO:0000256" key="1">
    <source>
        <dbReference type="ARBA" id="ARBA00002324"/>
    </source>
</evidence>
<sequence>MGGMKKVGILGGTFDPPHIGHLIIANEILQDLKLDEVRFMPNQNPPHKEKTAGITGCDRIKMLTLAISGQPAFSIEAIEMERPGRSYTYDTMVLLKKREPDTDFYFIIGADMIEYLPKWRNIDQLVRLVRFVGVNRPAYSHQTKYPVQFVEIPEIHISSSLIRERLEKKRSVKYLIPDAVWEYIKEHHLYGT</sequence>
<dbReference type="FunFam" id="3.40.50.620:FF:000079">
    <property type="entry name" value="Probable nicotinate-nucleotide adenylyltransferase"/>
    <property type="match status" value="1"/>
</dbReference>
<dbReference type="CDD" id="cd02165">
    <property type="entry name" value="NMNAT"/>
    <property type="match status" value="1"/>
</dbReference>
<evidence type="ECO:0000313" key="12">
    <source>
        <dbReference type="EMBL" id="KYC64215.1"/>
    </source>
</evidence>
<dbReference type="InterPro" id="IPR014729">
    <property type="entry name" value="Rossmann-like_a/b/a_fold"/>
</dbReference>
<dbReference type="AlphaFoldDB" id="A0A150K3M9"/>
<evidence type="ECO:0000256" key="2">
    <source>
        <dbReference type="ARBA" id="ARBA00005019"/>
    </source>
</evidence>
<evidence type="ECO:0000256" key="6">
    <source>
        <dbReference type="ARBA" id="ARBA00022741"/>
    </source>
</evidence>
<dbReference type="EMBL" id="LQYG01000032">
    <property type="protein sequence ID" value="KYC64215.1"/>
    <property type="molecule type" value="Genomic_DNA"/>
</dbReference>
<dbReference type="PANTHER" id="PTHR39321:SF3">
    <property type="entry name" value="PHOSPHOPANTETHEINE ADENYLYLTRANSFERASE"/>
    <property type="match status" value="1"/>
</dbReference>
<protein>
    <recommendedName>
        <fullName evidence="10">Probable nicotinate-nucleotide adenylyltransferase</fullName>
        <ecNumber evidence="10">2.7.7.18</ecNumber>
    </recommendedName>
    <alternativeName>
        <fullName evidence="10">Deamido-NAD(+) diphosphorylase</fullName>
    </alternativeName>
    <alternativeName>
        <fullName evidence="10">Deamido-NAD(+) pyrophosphorylase</fullName>
    </alternativeName>
    <alternativeName>
        <fullName evidence="10">Nicotinate mononucleotide adenylyltransferase</fullName>
        <shortName evidence="10">NaMN adenylyltransferase</shortName>
    </alternativeName>
</protein>
<evidence type="ECO:0000259" key="11">
    <source>
        <dbReference type="Pfam" id="PF01467"/>
    </source>
</evidence>
<dbReference type="Pfam" id="PF01467">
    <property type="entry name" value="CTP_transf_like"/>
    <property type="match status" value="1"/>
</dbReference>
<dbReference type="NCBIfam" id="NF000841">
    <property type="entry name" value="PRK00071.1-4"/>
    <property type="match status" value="1"/>
</dbReference>
<dbReference type="GO" id="GO:0004515">
    <property type="term" value="F:nicotinate-nucleotide adenylyltransferase activity"/>
    <property type="evidence" value="ECO:0007669"/>
    <property type="project" value="UniProtKB-UniRule"/>
</dbReference>
<evidence type="ECO:0000256" key="3">
    <source>
        <dbReference type="ARBA" id="ARBA00022642"/>
    </source>
</evidence>
<evidence type="ECO:0000313" key="13">
    <source>
        <dbReference type="Proteomes" id="UP000075288"/>
    </source>
</evidence>
<dbReference type="UniPathway" id="UPA00253">
    <property type="reaction ID" value="UER00332"/>
</dbReference>
<name>A0A150K3M9_HEYCO</name>